<evidence type="ECO:0000256" key="4">
    <source>
        <dbReference type="ARBA" id="ARBA00022553"/>
    </source>
</evidence>
<dbReference type="SMART" id="SM00148">
    <property type="entry name" value="PLCXc"/>
    <property type="match status" value="1"/>
</dbReference>
<dbReference type="PIRSF" id="PIRSF000952">
    <property type="entry name" value="PLC-gamma"/>
    <property type="match status" value="1"/>
</dbReference>
<dbReference type="CDD" id="cd09932">
    <property type="entry name" value="SH2_C-SH2_PLC_gamma_like"/>
    <property type="match status" value="1"/>
</dbReference>
<evidence type="ECO:0000256" key="2">
    <source>
        <dbReference type="ARBA" id="ARBA00012368"/>
    </source>
</evidence>
<evidence type="ECO:0000256" key="12">
    <source>
        <dbReference type="ARBA" id="ARBA00023674"/>
    </source>
</evidence>
<proteinExistence type="predicted"/>
<dbReference type="Proteomes" id="UP000694429">
    <property type="component" value="Chromosome 24"/>
</dbReference>
<dbReference type="FunFam" id="2.30.30.40:FF:000051">
    <property type="entry name" value="1-phosphatidylinositol 4,5-bisphosphate phosphodiesterase gamma"/>
    <property type="match status" value="1"/>
</dbReference>
<feature type="domain" description="PH" evidence="20">
    <location>
        <begin position="27"/>
        <end position="142"/>
    </location>
</feature>
<dbReference type="SMART" id="SM00326">
    <property type="entry name" value="SH3"/>
    <property type="match status" value="1"/>
</dbReference>
<dbReference type="SMART" id="SM00252">
    <property type="entry name" value="SH2"/>
    <property type="match status" value="2"/>
</dbReference>
<dbReference type="Gene3D" id="3.20.20.190">
    <property type="entry name" value="Phosphatidylinositol (PI) phosphodiesterase"/>
    <property type="match status" value="2"/>
</dbReference>
<dbReference type="SUPFAM" id="SSF51695">
    <property type="entry name" value="PLC-like phosphodiesterases"/>
    <property type="match status" value="1"/>
</dbReference>
<feature type="domain" description="SH2" evidence="18">
    <location>
        <begin position="652"/>
        <end position="740"/>
    </location>
</feature>
<keyword evidence="6 16" id="KW-0378">Hydrolase</keyword>
<sequence>MAGAASPCANGCGPGAPSDAEVLHLCRSLEVGTVMTLFYSKKSQRPERKTFQVKLETRQITWSRGADKIEGAIDIREIKEIRPGKTSRDFDRYQEDPAFRPDQSHCFVILYGMEFRLKTLSLQATSEDEVNMWIKGLTWLMEDTLQAATPLQIESISAKDLKNMLSQVNYRVPNMRFLRERLTDLEQRSSDITYGQFAQLYRSLMYSAQKTMDLPFLEASALRAGERPELCRVSLPEFQQFLLEYQGELWAVDRLQVQEFMLSFLRDPLREIEEPYFFLDEFVTFLFSKENSVWNSQLDAVCPDTMNNPLSHYWISSSHNTYLTGDQFSSESSLEAYARCLRMGCRCIELDCWDGPDGMPVIYHGHTLTTKIKFSDVLHTIKEHAFVASEYPVILSIEDHCSIAQQRNMAQYFKKVLGDTLLTKPVDIAADGLPSPNQLKRKILIKHKKLAEGSAYEEVPTSVMYSENDISNSIKNGILYLEDPVNHEWYPHYFVLTSSKIYYSEETSSDQGNEDEEEPKEASGSTELHSSEKWFHGKLGAGRDGRHIAERLLTEYCIETGAPDGSFLVRESETFVGDYTLSFWRNGKVQHCRIHSRQDAGAPKFFLTDNLVFDSLYDLITHYQQVPLRCNEFEMRLSEPVPQTNAHESKEWYHASLTRAQAEHMLMRVPRDGAFLVRKRNEPNSYAISFRAEGKIKHCRVQQEGQTVMLGNSEFDSLVDLISYYEKHPLYRKMKLRYPINEEALEKIGTAEPDYGALYEGRNPGFYVEANPMPTFKCAVKALFDYKAQRDDELTFTKSAIIQNVEKQEGGWWRGDYGGKKQLWFPSNYVEEMVSPAALEPEREHLDENSPLGDLLRGVLDVPACQIAIRPEGKNNRLFVFSISMASVAHWSLDVAADSQEELQDWVKKIREVAQTADARLTEGKMMERRKKIALELSELVVYCRPVPFDEDKIGTERACYRDMSSFPETKAEKYVNKAKGKKFLQYNRLQLSRIYPKGQRLDSSNYDPLPMWICGSQLVALNFQTPDKPMQMNQALFMAGGHCGYVLQPSTMRDEAFDPFDKSSLRGLEPYAICIEVLGARHLPKNGRGIVCPFVEIEVAGAEYDSIKQKTEFVVDNGLNPVWPAKPFHFQISNPEFAFLRFVVYEEDMFSDQNFLAQATFPVKGLKTGEAFPRDRAWALARGPGQVGGSPCPAASWAEGQAFLLPGYRAVPLKNNYSEDLELASLLVKIDVFPAKVRVVWVAGSLSRPQEVLTPRALLLLKQENGDLSPFGMSLRERGSDASGQLFHGRAREGSFEARYQQPFEDFRISQEHLADHFDSRERR</sequence>
<dbReference type="InterPro" id="IPR011993">
    <property type="entry name" value="PH-like_dom_sf"/>
</dbReference>
<dbReference type="SMART" id="SM00149">
    <property type="entry name" value="PLCYc"/>
    <property type="match status" value="1"/>
</dbReference>
<evidence type="ECO:0000256" key="7">
    <source>
        <dbReference type="ARBA" id="ARBA00022837"/>
    </source>
</evidence>
<dbReference type="InterPro" id="IPR001452">
    <property type="entry name" value="SH3_domain"/>
</dbReference>
<dbReference type="PROSITE" id="PS50001">
    <property type="entry name" value="SH2"/>
    <property type="match status" value="2"/>
</dbReference>
<keyword evidence="8 16" id="KW-0442">Lipid degradation</keyword>
<reference evidence="23" key="3">
    <citation type="submission" date="2025-05" db="UniProtKB">
        <authorList>
            <consortium name="Ensembl"/>
        </authorList>
    </citation>
    <scope>IDENTIFICATION</scope>
</reference>
<evidence type="ECO:0000259" key="20">
    <source>
        <dbReference type="PROSITE" id="PS50003"/>
    </source>
</evidence>
<feature type="modified residue" description="Phosphoserine" evidence="13">
    <location>
        <position position="1296"/>
    </location>
</feature>
<evidence type="ECO:0000259" key="21">
    <source>
        <dbReference type="PROSITE" id="PS50004"/>
    </source>
</evidence>
<evidence type="ECO:0000256" key="6">
    <source>
        <dbReference type="ARBA" id="ARBA00022801"/>
    </source>
</evidence>
<dbReference type="Pfam" id="PF00169">
    <property type="entry name" value="PH"/>
    <property type="match status" value="1"/>
</dbReference>
<dbReference type="Gene3D" id="3.30.505.10">
    <property type="entry name" value="SH2 domain"/>
    <property type="match status" value="2"/>
</dbReference>
<keyword evidence="7" id="KW-0106">Calcium</keyword>
<keyword evidence="10 16" id="KW-0443">Lipid metabolism</keyword>
<dbReference type="GO" id="GO:0009395">
    <property type="term" value="P:phospholipid catabolic process"/>
    <property type="evidence" value="ECO:0007669"/>
    <property type="project" value="InterPro"/>
</dbReference>
<evidence type="ECO:0000313" key="25">
    <source>
        <dbReference type="Proteomes" id="UP000694429"/>
    </source>
</evidence>
<dbReference type="GO" id="GO:0035556">
    <property type="term" value="P:intracellular signal transduction"/>
    <property type="evidence" value="ECO:0007669"/>
    <property type="project" value="InterPro"/>
</dbReference>
<dbReference type="SMART" id="SM00233">
    <property type="entry name" value="PH"/>
    <property type="match status" value="3"/>
</dbReference>
<keyword evidence="3 15" id="KW-0728">SH3 domain</keyword>
<keyword evidence="11" id="KW-0807">Transducer</keyword>
<dbReference type="FunFam" id="3.20.20.190:FF:000004">
    <property type="entry name" value="1-phosphatidylinositol 4,5-bisphosphate phosphodiesterase gamma"/>
    <property type="match status" value="1"/>
</dbReference>
<evidence type="ECO:0000256" key="16">
    <source>
        <dbReference type="RuleBase" id="RU361133"/>
    </source>
</evidence>
<evidence type="ECO:0000256" key="1">
    <source>
        <dbReference type="ARBA" id="ARBA00001913"/>
    </source>
</evidence>
<dbReference type="InterPro" id="IPR035023">
    <property type="entry name" value="PLC-gamma_C-SH2"/>
</dbReference>
<dbReference type="CDD" id="cd00275">
    <property type="entry name" value="C2_PLC_like"/>
    <property type="match status" value="1"/>
</dbReference>
<dbReference type="PANTHER" id="PTHR10336:SF173">
    <property type="entry name" value="1-PHOSPHATIDYLINOSITOL 4,5-BISPHOSPHATE PHOSPHODIESTERASE GAMMA-1"/>
    <property type="match status" value="1"/>
</dbReference>
<dbReference type="InterPro" id="IPR017946">
    <property type="entry name" value="PLC-like_Pdiesterase_TIM-brl"/>
</dbReference>
<protein>
    <recommendedName>
        <fullName evidence="2 16">Phosphoinositide phospholipase C</fullName>
        <ecNumber evidence="2 16">3.1.4.11</ecNumber>
    </recommendedName>
</protein>
<dbReference type="Ensembl" id="ENSCAFT00040038192.1">
    <property type="protein sequence ID" value="ENSCAFP00040033297.1"/>
    <property type="gene ID" value="ENSCAFG00040020236.1"/>
</dbReference>
<dbReference type="CDD" id="cd13234">
    <property type="entry name" value="PHsplit_PLC_gamma"/>
    <property type="match status" value="1"/>
</dbReference>
<dbReference type="InterPro" id="IPR035724">
    <property type="entry name" value="PLCgamma1_SH3"/>
</dbReference>
<dbReference type="Pfam" id="PF00018">
    <property type="entry name" value="SH3_1"/>
    <property type="match status" value="1"/>
</dbReference>
<dbReference type="CDD" id="cd10341">
    <property type="entry name" value="SH2_N-SH2_PLC_gamma_like"/>
    <property type="match status" value="1"/>
</dbReference>
<dbReference type="InterPro" id="IPR036028">
    <property type="entry name" value="SH3-like_dom_sf"/>
</dbReference>
<evidence type="ECO:0000256" key="14">
    <source>
        <dbReference type="PROSITE-ProRule" id="PRU00191"/>
    </source>
</evidence>
<feature type="domain" description="C2" evidence="21">
    <location>
        <begin position="1055"/>
        <end position="1177"/>
    </location>
</feature>
<feature type="modified residue" description="Phosphoserine" evidence="13">
    <location>
        <position position="1270"/>
    </location>
</feature>
<evidence type="ECO:0000256" key="13">
    <source>
        <dbReference type="PIRSR" id="PIRSR000952-1"/>
    </source>
</evidence>
<keyword evidence="9 14" id="KW-0727">SH2 domain</keyword>
<dbReference type="InterPro" id="IPR035024">
    <property type="entry name" value="PLC-gamma_N-SH2"/>
</dbReference>
<dbReference type="InterPro" id="IPR000980">
    <property type="entry name" value="SH2"/>
</dbReference>
<evidence type="ECO:0000256" key="17">
    <source>
        <dbReference type="SAM" id="MobiDB-lite"/>
    </source>
</evidence>
<dbReference type="Pfam" id="PF00168">
    <property type="entry name" value="C2"/>
    <property type="match status" value="1"/>
</dbReference>
<dbReference type="Pfam" id="PF00017">
    <property type="entry name" value="SH2"/>
    <property type="match status" value="2"/>
</dbReference>
<evidence type="ECO:0000256" key="3">
    <source>
        <dbReference type="ARBA" id="ARBA00022443"/>
    </source>
</evidence>
<dbReference type="Gene3D" id="2.60.40.150">
    <property type="entry name" value="C2 domain"/>
    <property type="match status" value="1"/>
</dbReference>
<dbReference type="CDD" id="cd13362">
    <property type="entry name" value="PH_PLC_gamma"/>
    <property type="match status" value="1"/>
</dbReference>
<dbReference type="CDD" id="cd08592">
    <property type="entry name" value="PI-PLCc_gamma"/>
    <property type="match status" value="1"/>
</dbReference>
<feature type="domain" description="PI-PLC Y-box" evidence="22">
    <location>
        <begin position="937"/>
        <end position="1054"/>
    </location>
</feature>
<dbReference type="SMART" id="SM00239">
    <property type="entry name" value="C2"/>
    <property type="match status" value="1"/>
</dbReference>
<reference evidence="23" key="2">
    <citation type="submission" date="2019-03" db="EMBL/GenBank/DDBJ databases">
        <authorList>
            <person name="Warren W.C."/>
            <person name="Johnson G.S."/>
        </authorList>
    </citation>
    <scope>NUCLEOTIDE SEQUENCE [LARGE SCALE GENOMIC DNA]</scope>
    <source>
        <strain evidence="23">Basenji</strain>
    </source>
</reference>
<evidence type="ECO:0000259" key="19">
    <source>
        <dbReference type="PROSITE" id="PS50002"/>
    </source>
</evidence>
<organism evidence="23 25">
    <name type="scientific">Canis lupus familiaris</name>
    <name type="common">Dog</name>
    <name type="synonym">Canis familiaris</name>
    <dbReference type="NCBI Taxonomy" id="9615"/>
    <lineage>
        <taxon>Eukaryota</taxon>
        <taxon>Metazoa</taxon>
        <taxon>Chordata</taxon>
        <taxon>Craniata</taxon>
        <taxon>Vertebrata</taxon>
        <taxon>Euteleostomi</taxon>
        <taxon>Mammalia</taxon>
        <taxon>Eutheria</taxon>
        <taxon>Laurasiatheria</taxon>
        <taxon>Carnivora</taxon>
        <taxon>Caniformia</taxon>
        <taxon>Canidae</taxon>
        <taxon>Canis</taxon>
    </lineage>
</organism>
<dbReference type="Ensembl" id="ENSCAFT00030011977.1">
    <property type="protein sequence ID" value="ENSCAFP00030010492.1"/>
    <property type="gene ID" value="ENSCAFG00030006182.1"/>
</dbReference>
<dbReference type="PRINTS" id="PR00401">
    <property type="entry name" value="SH2DOMAIN"/>
</dbReference>
<evidence type="ECO:0000313" key="24">
    <source>
        <dbReference type="Ensembl" id="ENSCAFP00040033297.1"/>
    </source>
</evidence>
<accession>A0A8C0MEC3</accession>
<dbReference type="InterPro" id="IPR016279">
    <property type="entry name" value="PLC-gamma"/>
</dbReference>
<dbReference type="SUPFAM" id="SSF55550">
    <property type="entry name" value="SH2 domain"/>
    <property type="match status" value="2"/>
</dbReference>
<dbReference type="InterPro" id="IPR001711">
    <property type="entry name" value="PLipase_C_Pinositol-sp_Y"/>
</dbReference>
<reference evidence="24" key="1">
    <citation type="submission" date="2018-10" db="EMBL/GenBank/DDBJ databases">
        <title>De novo assembly of a Great Dane genome.</title>
        <authorList>
            <person name="Kidd J.M."/>
            <person name="Pendleton A.L."/>
            <person name="Shen F."/>
            <person name="Emery S."/>
        </authorList>
    </citation>
    <scope>NUCLEOTIDE SEQUENCE [LARGE SCALE GENOMIC DNA]</scope>
    <source>
        <strain evidence="24">Great Dane</strain>
    </source>
</reference>
<feature type="domain" description="SH3" evidence="19">
    <location>
        <begin position="775"/>
        <end position="835"/>
    </location>
</feature>
<name>A0A8C0MEC3_CANLF</name>
<dbReference type="PRINTS" id="PR00390">
    <property type="entry name" value="PHPHLIPASEC"/>
</dbReference>
<dbReference type="InterPro" id="IPR036860">
    <property type="entry name" value="SH2_dom_sf"/>
</dbReference>
<dbReference type="PROSITE" id="PS50002">
    <property type="entry name" value="SH3"/>
    <property type="match status" value="1"/>
</dbReference>
<dbReference type="PROSITE" id="PS50003">
    <property type="entry name" value="PH_DOMAIN"/>
    <property type="match status" value="2"/>
</dbReference>
<evidence type="ECO:0000256" key="10">
    <source>
        <dbReference type="ARBA" id="ARBA00023098"/>
    </source>
</evidence>
<dbReference type="InterPro" id="IPR001192">
    <property type="entry name" value="PI-PLC_fam"/>
</dbReference>
<keyword evidence="4" id="KW-0597">Phosphoprotein</keyword>
<dbReference type="InterPro" id="IPR035892">
    <property type="entry name" value="C2_domain_sf"/>
</dbReference>
<dbReference type="Pfam" id="PF23583">
    <property type="entry name" value="EF_HAND_2_PLCG"/>
    <property type="match status" value="1"/>
</dbReference>
<evidence type="ECO:0000313" key="23">
    <source>
        <dbReference type="Ensembl" id="ENSCAFP00030010492.1"/>
    </source>
</evidence>
<gene>
    <name evidence="23" type="primary">PLCG1</name>
</gene>
<dbReference type="FunFam" id="2.30.29.30:FF:000155">
    <property type="entry name" value="1-phosphatidylinositol 4,5-bisphosphate phosphodiesterase gamma"/>
    <property type="match status" value="1"/>
</dbReference>
<evidence type="ECO:0000256" key="15">
    <source>
        <dbReference type="PROSITE-ProRule" id="PRU00192"/>
    </source>
</evidence>
<dbReference type="FunFam" id="3.30.505.10:FF:000011">
    <property type="entry name" value="1-phosphatidylinositol 4,5-bisphosphate phosphodiesterase gamma"/>
    <property type="match status" value="1"/>
</dbReference>
<dbReference type="PANTHER" id="PTHR10336">
    <property type="entry name" value="PHOSPHOINOSITIDE-SPECIFIC PHOSPHOLIPASE C FAMILY PROTEIN"/>
    <property type="match status" value="1"/>
</dbReference>
<evidence type="ECO:0000256" key="9">
    <source>
        <dbReference type="ARBA" id="ARBA00022999"/>
    </source>
</evidence>
<dbReference type="InterPro" id="IPR057061">
    <property type="entry name" value="PLCG_EF-hand_2"/>
</dbReference>
<dbReference type="SUPFAM" id="SSF50729">
    <property type="entry name" value="PH domain-like"/>
    <property type="match status" value="1"/>
</dbReference>
<dbReference type="FunFam" id="3.20.20.190:FF:000007">
    <property type="entry name" value="1-phosphatidylinositol 4,5-bisphosphate phosphodiesterase gamma"/>
    <property type="match status" value="1"/>
</dbReference>
<dbReference type="PRINTS" id="PR00452">
    <property type="entry name" value="SH3DOMAIN"/>
</dbReference>
<dbReference type="InterPro" id="IPR000008">
    <property type="entry name" value="C2_dom"/>
</dbReference>
<dbReference type="Pfam" id="PF00387">
    <property type="entry name" value="PI-PLC-Y"/>
    <property type="match status" value="1"/>
</dbReference>
<dbReference type="PROSITE" id="PS50004">
    <property type="entry name" value="C2"/>
    <property type="match status" value="1"/>
</dbReference>
<dbReference type="PROSITE" id="PS50008">
    <property type="entry name" value="PIPLC_Y_DOMAIN"/>
    <property type="match status" value="1"/>
</dbReference>
<dbReference type="GO" id="GO:0004435">
    <property type="term" value="F:phosphatidylinositol-4,5-bisphosphate phospholipase C activity"/>
    <property type="evidence" value="ECO:0007669"/>
    <property type="project" value="UniProtKB-EC"/>
</dbReference>
<dbReference type="InterPro" id="IPR001849">
    <property type="entry name" value="PH_domain"/>
</dbReference>
<dbReference type="SUPFAM" id="SSF49562">
    <property type="entry name" value="C2 domain (Calcium/lipid-binding domain, CaLB)"/>
    <property type="match status" value="1"/>
</dbReference>
<evidence type="ECO:0000259" key="22">
    <source>
        <dbReference type="PROSITE" id="PS50008"/>
    </source>
</evidence>
<dbReference type="PROSITE" id="PS50007">
    <property type="entry name" value="PIPLC_X_DOMAIN"/>
    <property type="match status" value="1"/>
</dbReference>
<feature type="domain" description="SH2" evidence="18">
    <location>
        <begin position="534"/>
        <end position="641"/>
    </location>
</feature>
<dbReference type="Gene3D" id="2.30.29.30">
    <property type="entry name" value="Pleckstrin-homology domain (PH domain)/Phosphotyrosine-binding domain (PTB)"/>
    <property type="match status" value="1"/>
</dbReference>
<comment type="catalytic activity">
    <reaction evidence="12">
        <text>a 1,2-diacyl-sn-glycero-3-phospho-(1D-myo-inositol-4,5-bisphosphate) + H2O = 1D-myo-inositol 1,4,5-trisphosphate + a 1,2-diacyl-sn-glycerol + H(+)</text>
        <dbReference type="Rhea" id="RHEA:33179"/>
        <dbReference type="ChEBI" id="CHEBI:15377"/>
        <dbReference type="ChEBI" id="CHEBI:15378"/>
        <dbReference type="ChEBI" id="CHEBI:17815"/>
        <dbReference type="ChEBI" id="CHEBI:58456"/>
        <dbReference type="ChEBI" id="CHEBI:203600"/>
        <dbReference type="EC" id="3.1.4.11"/>
    </reaction>
    <physiologicalReaction direction="left-to-right" evidence="12">
        <dbReference type="Rhea" id="RHEA:33180"/>
    </physiologicalReaction>
</comment>
<evidence type="ECO:0000256" key="8">
    <source>
        <dbReference type="ARBA" id="ARBA00022963"/>
    </source>
</evidence>
<evidence type="ECO:0000256" key="11">
    <source>
        <dbReference type="ARBA" id="ARBA00023224"/>
    </source>
</evidence>
<evidence type="ECO:0000256" key="5">
    <source>
        <dbReference type="ARBA" id="ARBA00022737"/>
    </source>
</evidence>
<comment type="cofactor">
    <cofactor evidence="1">
        <name>Ca(2+)</name>
        <dbReference type="ChEBI" id="CHEBI:29108"/>
    </cofactor>
</comment>
<dbReference type="Gene3D" id="2.30.30.40">
    <property type="entry name" value="SH3 Domains"/>
    <property type="match status" value="1"/>
</dbReference>
<feature type="region of interest" description="Disordered" evidence="17">
    <location>
        <begin position="506"/>
        <end position="530"/>
    </location>
</feature>
<dbReference type="FunFam" id="3.30.505.10:FF:000009">
    <property type="entry name" value="1-phosphatidylinositol 4,5-bisphosphate phosphodiesterase gamma"/>
    <property type="match status" value="1"/>
</dbReference>
<dbReference type="InterPro" id="IPR000909">
    <property type="entry name" value="PLipase_C_PInositol-sp_X_dom"/>
</dbReference>
<feature type="domain" description="PH" evidence="20">
    <location>
        <begin position="879"/>
        <end position="915"/>
    </location>
</feature>
<dbReference type="Proteomes" id="UP000694542">
    <property type="component" value="Chromosome 24"/>
</dbReference>
<dbReference type="CDD" id="cd11970">
    <property type="entry name" value="SH3_PLCgamma1"/>
    <property type="match status" value="1"/>
</dbReference>
<dbReference type="EC" id="3.1.4.11" evidence="2 16"/>
<evidence type="ECO:0000259" key="18">
    <source>
        <dbReference type="PROSITE" id="PS50001"/>
    </source>
</evidence>
<dbReference type="Pfam" id="PF00388">
    <property type="entry name" value="PI-PLC-X"/>
    <property type="match status" value="1"/>
</dbReference>
<dbReference type="SUPFAM" id="SSF50044">
    <property type="entry name" value="SH3-domain"/>
    <property type="match status" value="1"/>
</dbReference>
<keyword evidence="5" id="KW-0677">Repeat</keyword>